<feature type="chain" id="PRO_5043784919" evidence="1">
    <location>
        <begin position="20"/>
        <end position="97"/>
    </location>
</feature>
<evidence type="ECO:0000256" key="1">
    <source>
        <dbReference type="SAM" id="SignalP"/>
    </source>
</evidence>
<sequence>MKMSTIFIFVLLTICLTHGTEVAAAAECRAKICEFDTIQLSGYDRNVGGWVPNPLRNICDWACQRKFGDSVFGRRVSSKGFVPDGISCTCFKACVIL</sequence>
<evidence type="ECO:0000313" key="2">
    <source>
        <dbReference type="EMBL" id="CAI0399109.1"/>
    </source>
</evidence>
<dbReference type="Proteomes" id="UP001154282">
    <property type="component" value="Unassembled WGS sequence"/>
</dbReference>
<keyword evidence="3" id="KW-1185">Reference proteome</keyword>
<name>A0AAV0IPU0_9ROSI</name>
<evidence type="ECO:0000313" key="3">
    <source>
        <dbReference type="Proteomes" id="UP001154282"/>
    </source>
</evidence>
<reference evidence="2" key="1">
    <citation type="submission" date="2022-08" db="EMBL/GenBank/DDBJ databases">
        <authorList>
            <person name="Gutierrez-Valencia J."/>
        </authorList>
    </citation>
    <scope>NUCLEOTIDE SEQUENCE</scope>
</reference>
<dbReference type="EMBL" id="CAMGYJ010000004">
    <property type="protein sequence ID" value="CAI0399109.1"/>
    <property type="molecule type" value="Genomic_DNA"/>
</dbReference>
<feature type="signal peptide" evidence="1">
    <location>
        <begin position="1"/>
        <end position="19"/>
    </location>
</feature>
<gene>
    <name evidence="2" type="ORF">LITE_LOCUS10173</name>
</gene>
<keyword evidence="1" id="KW-0732">Signal</keyword>
<comment type="caution">
    <text evidence="2">The sequence shown here is derived from an EMBL/GenBank/DDBJ whole genome shotgun (WGS) entry which is preliminary data.</text>
</comment>
<protein>
    <submittedName>
        <fullName evidence="2">Uncharacterized protein</fullName>
    </submittedName>
</protein>
<proteinExistence type="predicted"/>
<organism evidence="2 3">
    <name type="scientific">Linum tenue</name>
    <dbReference type="NCBI Taxonomy" id="586396"/>
    <lineage>
        <taxon>Eukaryota</taxon>
        <taxon>Viridiplantae</taxon>
        <taxon>Streptophyta</taxon>
        <taxon>Embryophyta</taxon>
        <taxon>Tracheophyta</taxon>
        <taxon>Spermatophyta</taxon>
        <taxon>Magnoliopsida</taxon>
        <taxon>eudicotyledons</taxon>
        <taxon>Gunneridae</taxon>
        <taxon>Pentapetalae</taxon>
        <taxon>rosids</taxon>
        <taxon>fabids</taxon>
        <taxon>Malpighiales</taxon>
        <taxon>Linaceae</taxon>
        <taxon>Linum</taxon>
    </lineage>
</organism>
<dbReference type="AlphaFoldDB" id="A0AAV0IPU0"/>
<accession>A0AAV0IPU0</accession>